<keyword evidence="2" id="KW-1185">Reference proteome</keyword>
<name>A0A6M0JXF6_9GAMM</name>
<comment type="caution">
    <text evidence="1">The sequence shown here is derived from an EMBL/GenBank/DDBJ whole genome shotgun (WGS) entry which is preliminary data.</text>
</comment>
<accession>A0A6M0JXF6</accession>
<evidence type="ECO:0000313" key="2">
    <source>
        <dbReference type="Proteomes" id="UP000483379"/>
    </source>
</evidence>
<sequence>MDANIATWLALKGRASARSPIPVAKTFRGALRLLPITVARVWRPACEARGVLHAVGSFQLALASVPRRSAKTEAHLKAAQLKEKKLAVN</sequence>
<dbReference type="EMBL" id="JAAIJQ010000007">
    <property type="protein sequence ID" value="NEV60997.1"/>
    <property type="molecule type" value="Genomic_DNA"/>
</dbReference>
<dbReference type="AlphaFoldDB" id="A0A6M0JXF6"/>
<reference evidence="1 2" key="1">
    <citation type="submission" date="2020-02" db="EMBL/GenBank/DDBJ databases">
        <title>Genome sequences of Thiorhodococcus mannitoliphagus and Thiorhodococcus minor, purple sulfur photosynthetic bacteria in the gammaproteobacterial family, Chromatiaceae.</title>
        <authorList>
            <person name="Aviles F.A."/>
            <person name="Meyer T.E."/>
            <person name="Kyndt J.A."/>
        </authorList>
    </citation>
    <scope>NUCLEOTIDE SEQUENCE [LARGE SCALE GENOMIC DNA]</scope>
    <source>
        <strain evidence="1 2">DSM 11518</strain>
    </source>
</reference>
<dbReference type="Proteomes" id="UP000483379">
    <property type="component" value="Unassembled WGS sequence"/>
</dbReference>
<gene>
    <name evidence="1" type="ORF">G3446_03630</name>
</gene>
<protein>
    <submittedName>
        <fullName evidence="1">Uncharacterized protein</fullName>
    </submittedName>
</protein>
<dbReference type="RefSeq" id="WP_164451046.1">
    <property type="nucleotide sequence ID" value="NZ_JAAIJQ010000007.1"/>
</dbReference>
<evidence type="ECO:0000313" key="1">
    <source>
        <dbReference type="EMBL" id="NEV60997.1"/>
    </source>
</evidence>
<proteinExistence type="predicted"/>
<organism evidence="1 2">
    <name type="scientific">Thiorhodococcus minor</name>
    <dbReference type="NCBI Taxonomy" id="57489"/>
    <lineage>
        <taxon>Bacteria</taxon>
        <taxon>Pseudomonadati</taxon>
        <taxon>Pseudomonadota</taxon>
        <taxon>Gammaproteobacteria</taxon>
        <taxon>Chromatiales</taxon>
        <taxon>Chromatiaceae</taxon>
        <taxon>Thiorhodococcus</taxon>
    </lineage>
</organism>